<name>A0A392NLB7_9FABA</name>
<sequence length="55" mass="6301">MVEASGMRMMMMFTNTTTVIPAFNPTIHRTESAIDKVDVGERGLAYWSKIRTIYM</sequence>
<protein>
    <submittedName>
        <fullName evidence="1">Uncharacterized protein</fullName>
    </submittedName>
</protein>
<keyword evidence="2" id="KW-1185">Reference proteome</keyword>
<dbReference type="AlphaFoldDB" id="A0A392NLB7"/>
<organism evidence="1 2">
    <name type="scientific">Trifolium medium</name>
    <dbReference type="NCBI Taxonomy" id="97028"/>
    <lineage>
        <taxon>Eukaryota</taxon>
        <taxon>Viridiplantae</taxon>
        <taxon>Streptophyta</taxon>
        <taxon>Embryophyta</taxon>
        <taxon>Tracheophyta</taxon>
        <taxon>Spermatophyta</taxon>
        <taxon>Magnoliopsida</taxon>
        <taxon>eudicotyledons</taxon>
        <taxon>Gunneridae</taxon>
        <taxon>Pentapetalae</taxon>
        <taxon>rosids</taxon>
        <taxon>fabids</taxon>
        <taxon>Fabales</taxon>
        <taxon>Fabaceae</taxon>
        <taxon>Papilionoideae</taxon>
        <taxon>50 kb inversion clade</taxon>
        <taxon>NPAAA clade</taxon>
        <taxon>Hologalegina</taxon>
        <taxon>IRL clade</taxon>
        <taxon>Trifolieae</taxon>
        <taxon>Trifolium</taxon>
    </lineage>
</organism>
<comment type="caution">
    <text evidence="1">The sequence shown here is derived from an EMBL/GenBank/DDBJ whole genome shotgun (WGS) entry which is preliminary data.</text>
</comment>
<dbReference type="Proteomes" id="UP000265520">
    <property type="component" value="Unassembled WGS sequence"/>
</dbReference>
<proteinExistence type="predicted"/>
<gene>
    <name evidence="1" type="ORF">A2U01_0021034</name>
</gene>
<dbReference type="EMBL" id="LXQA010041998">
    <property type="protein sequence ID" value="MCI00020.1"/>
    <property type="molecule type" value="Genomic_DNA"/>
</dbReference>
<evidence type="ECO:0000313" key="2">
    <source>
        <dbReference type="Proteomes" id="UP000265520"/>
    </source>
</evidence>
<accession>A0A392NLB7</accession>
<reference evidence="1 2" key="1">
    <citation type="journal article" date="2018" name="Front. Plant Sci.">
        <title>Red Clover (Trifolium pratense) and Zigzag Clover (T. medium) - A Picture of Genomic Similarities and Differences.</title>
        <authorList>
            <person name="Dluhosova J."/>
            <person name="Istvanek J."/>
            <person name="Nedelnik J."/>
            <person name="Repkova J."/>
        </authorList>
    </citation>
    <scope>NUCLEOTIDE SEQUENCE [LARGE SCALE GENOMIC DNA]</scope>
    <source>
        <strain evidence="2">cv. 10/8</strain>
        <tissue evidence="1">Leaf</tissue>
    </source>
</reference>
<evidence type="ECO:0000313" key="1">
    <source>
        <dbReference type="EMBL" id="MCI00020.1"/>
    </source>
</evidence>